<dbReference type="SUPFAM" id="SSF55729">
    <property type="entry name" value="Acyl-CoA N-acyltransferases (Nat)"/>
    <property type="match status" value="1"/>
</dbReference>
<dbReference type="RefSeq" id="WP_188703709.1">
    <property type="nucleotide sequence ID" value="NZ_BMLX01000002.1"/>
</dbReference>
<keyword evidence="5" id="KW-1185">Reference proteome</keyword>
<evidence type="ECO:0000256" key="1">
    <source>
        <dbReference type="ARBA" id="ARBA00022679"/>
    </source>
</evidence>
<comment type="caution">
    <text evidence="4">The sequence shown here is derived from an EMBL/GenBank/DDBJ whole genome shotgun (WGS) entry which is preliminary data.</text>
</comment>
<dbReference type="Proteomes" id="UP000637267">
    <property type="component" value="Unassembled WGS sequence"/>
</dbReference>
<dbReference type="EMBL" id="BMLX01000002">
    <property type="protein sequence ID" value="GGP20490.1"/>
    <property type="molecule type" value="Genomic_DNA"/>
</dbReference>
<feature type="domain" description="N-acetyltransferase" evidence="3">
    <location>
        <begin position="143"/>
        <end position="286"/>
    </location>
</feature>
<reference evidence="5" key="1">
    <citation type="journal article" date="2019" name="Int. J. Syst. Evol. Microbiol.">
        <title>The Global Catalogue of Microorganisms (GCM) 10K type strain sequencing project: providing services to taxonomists for standard genome sequencing and annotation.</title>
        <authorList>
            <consortium name="The Broad Institute Genomics Platform"/>
            <consortium name="The Broad Institute Genome Sequencing Center for Infectious Disease"/>
            <person name="Wu L."/>
            <person name="Ma J."/>
        </authorList>
    </citation>
    <scope>NUCLEOTIDE SEQUENCE [LARGE SCALE GENOMIC DNA]</scope>
    <source>
        <strain evidence="5">CGMCC 1.8859</strain>
    </source>
</reference>
<dbReference type="InterPro" id="IPR050832">
    <property type="entry name" value="Bact_Acetyltransf"/>
</dbReference>
<sequence>MTHIERHSDPRAFANDLGAWLGDNYAIHNQLYNAVLRTTVALMVAHERRLYLVKRGTATVGACMSIGPAPRFSLMITDLDAAACAALAAELAHEGITPTDIVGPAPDARRLAGLYAQDHRIEVHTALGNFQLQRQPVTTGAAGQLRPATAADRAWLLRHWIDFAHEAHIPEPDELVAERIAAQLESAVQTLWIWQVDGVDAAFCAGSYQPPLSRIGPVYTLPAHRGRGYAGAMVAAVSEVALGRGIKDLFLSTDLANPTSNAVYKRIGYVQIGEHLHLRLLADTATVQA</sequence>
<dbReference type="Pfam" id="PF00583">
    <property type="entry name" value="Acetyltransf_1"/>
    <property type="match status" value="1"/>
</dbReference>
<evidence type="ECO:0000313" key="5">
    <source>
        <dbReference type="Proteomes" id="UP000637267"/>
    </source>
</evidence>
<dbReference type="PANTHER" id="PTHR43877">
    <property type="entry name" value="AMINOALKYLPHOSPHONATE N-ACETYLTRANSFERASE-RELATED-RELATED"/>
    <property type="match status" value="1"/>
</dbReference>
<dbReference type="PROSITE" id="PS51186">
    <property type="entry name" value="GNAT"/>
    <property type="match status" value="1"/>
</dbReference>
<evidence type="ECO:0000313" key="4">
    <source>
        <dbReference type="EMBL" id="GGP20490.1"/>
    </source>
</evidence>
<evidence type="ECO:0000256" key="2">
    <source>
        <dbReference type="ARBA" id="ARBA00023315"/>
    </source>
</evidence>
<dbReference type="InterPro" id="IPR016181">
    <property type="entry name" value="Acyl_CoA_acyltransferase"/>
</dbReference>
<dbReference type="InterPro" id="IPR000182">
    <property type="entry name" value="GNAT_dom"/>
</dbReference>
<dbReference type="Gene3D" id="3.40.630.30">
    <property type="match status" value="1"/>
</dbReference>
<keyword evidence="2" id="KW-0012">Acyltransferase</keyword>
<proteinExistence type="predicted"/>
<evidence type="ECO:0000259" key="3">
    <source>
        <dbReference type="PROSITE" id="PS51186"/>
    </source>
</evidence>
<gene>
    <name evidence="4" type="ORF">GCM10010970_15470</name>
</gene>
<name>A0ABQ2P8F8_9NEIS</name>
<accession>A0ABQ2P8F8</accession>
<protein>
    <submittedName>
        <fullName evidence="4">N-acetyltransferase</fullName>
    </submittedName>
</protein>
<keyword evidence="1" id="KW-0808">Transferase</keyword>
<dbReference type="CDD" id="cd04301">
    <property type="entry name" value="NAT_SF"/>
    <property type="match status" value="1"/>
</dbReference>
<organism evidence="4 5">
    <name type="scientific">Silvimonas iriomotensis</name>
    <dbReference type="NCBI Taxonomy" id="449662"/>
    <lineage>
        <taxon>Bacteria</taxon>
        <taxon>Pseudomonadati</taxon>
        <taxon>Pseudomonadota</taxon>
        <taxon>Betaproteobacteria</taxon>
        <taxon>Neisseriales</taxon>
        <taxon>Chitinibacteraceae</taxon>
        <taxon>Silvimonas</taxon>
    </lineage>
</organism>